<accession>A0A841HKA5</accession>
<protein>
    <submittedName>
        <fullName evidence="2">Uncharacterized protein</fullName>
    </submittedName>
</protein>
<name>A0A841HKA5_9GAMM</name>
<feature type="signal peptide" evidence="1">
    <location>
        <begin position="1"/>
        <end position="19"/>
    </location>
</feature>
<dbReference type="SUPFAM" id="SSF101898">
    <property type="entry name" value="NHL repeat"/>
    <property type="match status" value="1"/>
</dbReference>
<keyword evidence="1" id="KW-0732">Signal</keyword>
<dbReference type="RefSeq" id="WP_184331935.1">
    <property type="nucleotide sequence ID" value="NZ_JACHHZ010000003.1"/>
</dbReference>
<sequence>MKKSIAVLVCCVLATAAAADTPEAIVVPLKIREELKPRTIIAHNLDNPRGVHVLADGSLLVAEAGLGDLANENTSRLARLTDLDRDGRFDSAGERRVLLDKQYSINILEHVRRDEVFGMASIATGGGAVLATHAIFDGPSQLFEIAGDSVKPLGEAEGNLNSITYDPRRRIWVAASSSRDQVVRVERDGKVHVIAKVPLLASGQQPVPAYVRFDDRTGDTLVSLFSGSTEGETGGDGTEIEPRSAKLIRINPDNAAMADVVTGLTVPTDLVVDKDGRIYVLEFCDEFLDPLKTRDQMWQRASHGGFKRFSGRVLRIDRDRRDVVVIANGLDAPTNIVLRGDTLLISEGMGTPGRKIPQGANVVPLQGFISQIDLGAR</sequence>
<reference evidence="2 3" key="1">
    <citation type="submission" date="2020-08" db="EMBL/GenBank/DDBJ databases">
        <title>Genomic Encyclopedia of Type Strains, Phase IV (KMG-IV): sequencing the most valuable type-strain genomes for metagenomic binning, comparative biology and taxonomic classification.</title>
        <authorList>
            <person name="Goeker M."/>
        </authorList>
    </citation>
    <scope>NUCLEOTIDE SEQUENCE [LARGE SCALE GENOMIC DNA]</scope>
    <source>
        <strain evidence="2 3">DSM 26723</strain>
    </source>
</reference>
<dbReference type="InterPro" id="IPR011042">
    <property type="entry name" value="6-blade_b-propeller_TolB-like"/>
</dbReference>
<dbReference type="EMBL" id="JACHHZ010000003">
    <property type="protein sequence ID" value="MBB6093477.1"/>
    <property type="molecule type" value="Genomic_DNA"/>
</dbReference>
<comment type="caution">
    <text evidence="2">The sequence shown here is derived from an EMBL/GenBank/DDBJ whole genome shotgun (WGS) entry which is preliminary data.</text>
</comment>
<keyword evidence="3" id="KW-1185">Reference proteome</keyword>
<dbReference type="AlphaFoldDB" id="A0A841HKA5"/>
<dbReference type="Gene3D" id="2.120.10.30">
    <property type="entry name" value="TolB, C-terminal domain"/>
    <property type="match status" value="1"/>
</dbReference>
<organism evidence="2 3">
    <name type="scientific">Povalibacter uvarum</name>
    <dbReference type="NCBI Taxonomy" id="732238"/>
    <lineage>
        <taxon>Bacteria</taxon>
        <taxon>Pseudomonadati</taxon>
        <taxon>Pseudomonadota</taxon>
        <taxon>Gammaproteobacteria</taxon>
        <taxon>Steroidobacterales</taxon>
        <taxon>Steroidobacteraceae</taxon>
        <taxon>Povalibacter</taxon>
    </lineage>
</organism>
<feature type="chain" id="PRO_5032295509" evidence="1">
    <location>
        <begin position="20"/>
        <end position="377"/>
    </location>
</feature>
<gene>
    <name evidence="2" type="ORF">HNQ60_002358</name>
</gene>
<proteinExistence type="predicted"/>
<evidence type="ECO:0000313" key="3">
    <source>
        <dbReference type="Proteomes" id="UP000588068"/>
    </source>
</evidence>
<evidence type="ECO:0000313" key="2">
    <source>
        <dbReference type="EMBL" id="MBB6093477.1"/>
    </source>
</evidence>
<dbReference type="Proteomes" id="UP000588068">
    <property type="component" value="Unassembled WGS sequence"/>
</dbReference>
<evidence type="ECO:0000256" key="1">
    <source>
        <dbReference type="SAM" id="SignalP"/>
    </source>
</evidence>